<evidence type="ECO:0000256" key="2">
    <source>
        <dbReference type="ARBA" id="ARBA00006617"/>
    </source>
</evidence>
<dbReference type="SUPFAM" id="SSF51735">
    <property type="entry name" value="NAD(P)-binding Rossmann-fold domains"/>
    <property type="match status" value="1"/>
</dbReference>
<dbReference type="Gene3D" id="3.40.50.720">
    <property type="entry name" value="NAD(P)-binding Rossmann-like Domain"/>
    <property type="match status" value="1"/>
</dbReference>
<dbReference type="PANTHER" id="PTHR14097:SF7">
    <property type="entry name" value="OXIDOREDUCTASE HTATIP2"/>
    <property type="match status" value="1"/>
</dbReference>
<organism evidence="4 5">
    <name type="scientific">Coemansia reversa (strain ATCC 12441 / NRRL 1564)</name>
    <dbReference type="NCBI Taxonomy" id="763665"/>
    <lineage>
        <taxon>Eukaryota</taxon>
        <taxon>Fungi</taxon>
        <taxon>Fungi incertae sedis</taxon>
        <taxon>Zoopagomycota</taxon>
        <taxon>Kickxellomycotina</taxon>
        <taxon>Kickxellomycetes</taxon>
        <taxon>Kickxellales</taxon>
        <taxon>Kickxellaceae</taxon>
        <taxon>Coemansia</taxon>
    </lineage>
</organism>
<accession>A0A2G5BHC3</accession>
<comment type="similarity">
    <text evidence="2">Belongs to the FMP52 family.</text>
</comment>
<dbReference type="STRING" id="763665.A0A2G5BHC3"/>
<evidence type="ECO:0000259" key="3">
    <source>
        <dbReference type="Pfam" id="PF13460"/>
    </source>
</evidence>
<dbReference type="GO" id="GO:0005741">
    <property type="term" value="C:mitochondrial outer membrane"/>
    <property type="evidence" value="ECO:0007669"/>
    <property type="project" value="UniProtKB-SubCell"/>
</dbReference>
<dbReference type="Proteomes" id="UP000242474">
    <property type="component" value="Unassembled WGS sequence"/>
</dbReference>
<name>A0A2G5BHC3_COERN</name>
<feature type="domain" description="NAD(P)-binding" evidence="3">
    <location>
        <begin position="39"/>
        <end position="187"/>
    </location>
</feature>
<dbReference type="AlphaFoldDB" id="A0A2G5BHC3"/>
<dbReference type="InterPro" id="IPR036291">
    <property type="entry name" value="NAD(P)-bd_dom_sf"/>
</dbReference>
<reference evidence="4 5" key="1">
    <citation type="journal article" date="2015" name="Genome Biol. Evol.">
        <title>Phylogenomic analyses indicate that early fungi evolved digesting cell walls of algal ancestors of land plants.</title>
        <authorList>
            <person name="Chang Y."/>
            <person name="Wang S."/>
            <person name="Sekimoto S."/>
            <person name="Aerts A.L."/>
            <person name="Choi C."/>
            <person name="Clum A."/>
            <person name="LaButti K.M."/>
            <person name="Lindquist E.A."/>
            <person name="Yee Ngan C."/>
            <person name="Ohm R.A."/>
            <person name="Salamov A.A."/>
            <person name="Grigoriev I.V."/>
            <person name="Spatafora J.W."/>
            <person name="Berbee M.L."/>
        </authorList>
    </citation>
    <scope>NUCLEOTIDE SEQUENCE [LARGE SCALE GENOMIC DNA]</scope>
    <source>
        <strain evidence="4 5">NRRL 1564</strain>
    </source>
</reference>
<sequence>MADTVKIAVDDNIVLGEAFTKSANEFKARAPGKSALVLGGTGESGSEVVKHLMASGAFDKVTVFARRPVEYTGPNAETLVYKPVNLEDTEQMKQDFAGHTHAFTCLGTTRAKSGKEGFYKVDHDYILNTAKACKAAEIEHYTICSTAGADKNSMFFYTKTKGEVDSEIQDMGFPRVSIFRPGMLMCDRKEARPTEKIFSYLMPALNFVVSNRLCVPTSTIGWVMAKNAFKKVDTSTVEIISNLDMVNAFKEGQQ</sequence>
<protein>
    <submittedName>
        <fullName evidence="4">TIP30-like protein</fullName>
    </submittedName>
</protein>
<dbReference type="Pfam" id="PF13460">
    <property type="entry name" value="NAD_binding_10"/>
    <property type="match status" value="1"/>
</dbReference>
<gene>
    <name evidence="4" type="ORF">COEREDRAFT_85344</name>
</gene>
<dbReference type="PANTHER" id="PTHR14097">
    <property type="entry name" value="OXIDOREDUCTASE HTATIP2"/>
    <property type="match status" value="1"/>
</dbReference>
<proteinExistence type="inferred from homology"/>
<dbReference type="OrthoDB" id="430436at2759"/>
<dbReference type="EMBL" id="KZ303490">
    <property type="protein sequence ID" value="PIA18372.1"/>
    <property type="molecule type" value="Genomic_DNA"/>
</dbReference>
<keyword evidence="5" id="KW-1185">Reference proteome</keyword>
<comment type="subcellular location">
    <subcellularLocation>
        <location evidence="1">Mitochondrion outer membrane</location>
        <topology evidence="1">Peripheral membrane protein</topology>
    </subcellularLocation>
</comment>
<dbReference type="InterPro" id="IPR016040">
    <property type="entry name" value="NAD(P)-bd_dom"/>
</dbReference>
<dbReference type="GO" id="GO:0051170">
    <property type="term" value="P:import into nucleus"/>
    <property type="evidence" value="ECO:0007669"/>
    <property type="project" value="TreeGrafter"/>
</dbReference>
<evidence type="ECO:0000256" key="1">
    <source>
        <dbReference type="ARBA" id="ARBA00004450"/>
    </source>
</evidence>
<evidence type="ECO:0000313" key="4">
    <source>
        <dbReference type="EMBL" id="PIA18372.1"/>
    </source>
</evidence>
<evidence type="ECO:0000313" key="5">
    <source>
        <dbReference type="Proteomes" id="UP000242474"/>
    </source>
</evidence>